<protein>
    <submittedName>
        <fullName evidence="6">cAMP regulatory protein</fullName>
    </submittedName>
</protein>
<dbReference type="SUPFAM" id="SSF46785">
    <property type="entry name" value="Winged helix' DNA-binding domain"/>
    <property type="match status" value="1"/>
</dbReference>
<keyword evidence="2" id="KW-0238">DNA-binding</keyword>
<evidence type="ECO:0000313" key="6">
    <source>
        <dbReference type="EMBL" id="SUX44262.1"/>
    </source>
</evidence>
<dbReference type="SMART" id="SM00100">
    <property type="entry name" value="cNMP"/>
    <property type="match status" value="1"/>
</dbReference>
<reference evidence="6 7" key="1">
    <citation type="submission" date="2018-06" db="EMBL/GenBank/DDBJ databases">
        <authorList>
            <consortium name="Pathogen Informatics"/>
            <person name="Doyle S."/>
        </authorList>
    </citation>
    <scope>NUCLEOTIDE SEQUENCE [LARGE SCALE GENOMIC DNA]</scope>
    <source>
        <strain evidence="6 7">NCTC13532</strain>
    </source>
</reference>
<dbReference type="Proteomes" id="UP000254282">
    <property type="component" value="Unassembled WGS sequence"/>
</dbReference>
<dbReference type="InterPro" id="IPR014710">
    <property type="entry name" value="RmlC-like_jellyroll"/>
</dbReference>
<dbReference type="Gene3D" id="2.60.120.10">
    <property type="entry name" value="Jelly Rolls"/>
    <property type="match status" value="1"/>
</dbReference>
<feature type="domain" description="HTH crp-type" evidence="5">
    <location>
        <begin position="132"/>
        <end position="199"/>
    </location>
</feature>
<dbReference type="GO" id="GO:0003677">
    <property type="term" value="F:DNA binding"/>
    <property type="evidence" value="ECO:0007669"/>
    <property type="project" value="UniProtKB-KW"/>
</dbReference>
<dbReference type="SUPFAM" id="SSF51206">
    <property type="entry name" value="cAMP-binding domain-like"/>
    <property type="match status" value="1"/>
</dbReference>
<evidence type="ECO:0000256" key="3">
    <source>
        <dbReference type="ARBA" id="ARBA00023163"/>
    </source>
</evidence>
<dbReference type="InterPro" id="IPR018490">
    <property type="entry name" value="cNMP-bd_dom_sf"/>
</dbReference>
<proteinExistence type="predicted"/>
<dbReference type="EMBL" id="UFVR01000004">
    <property type="protein sequence ID" value="SUX44262.1"/>
    <property type="molecule type" value="Genomic_DNA"/>
</dbReference>
<dbReference type="PROSITE" id="PS51063">
    <property type="entry name" value="HTH_CRP_2"/>
    <property type="match status" value="1"/>
</dbReference>
<keyword evidence="3" id="KW-0804">Transcription</keyword>
<dbReference type="InterPro" id="IPR012318">
    <property type="entry name" value="HTH_CRP"/>
</dbReference>
<dbReference type="CDD" id="cd00038">
    <property type="entry name" value="CAP_ED"/>
    <property type="match status" value="1"/>
</dbReference>
<dbReference type="Pfam" id="PF00027">
    <property type="entry name" value="cNMP_binding"/>
    <property type="match status" value="1"/>
</dbReference>
<evidence type="ECO:0000256" key="1">
    <source>
        <dbReference type="ARBA" id="ARBA00023015"/>
    </source>
</evidence>
<feature type="domain" description="Cyclic nucleotide-binding" evidence="4">
    <location>
        <begin position="17"/>
        <end position="101"/>
    </location>
</feature>
<dbReference type="RefSeq" id="WP_115619262.1">
    <property type="nucleotide sequence ID" value="NZ_UFVR01000004.1"/>
</dbReference>
<evidence type="ECO:0000313" key="7">
    <source>
        <dbReference type="Proteomes" id="UP000254282"/>
    </source>
</evidence>
<dbReference type="PRINTS" id="PR00034">
    <property type="entry name" value="HTHCRP"/>
</dbReference>
<sequence length="199" mass="23097">MAIKEELLITFGAEIIHLPQSEFLFKENTAPAYYFQIKEGKIKLTNIKPGDGEFIQNIHEKGESVGEVFLFCKHHRYPVNAVASDNCTIFKLEKSKLLELLKSDFSTQLEFLNSCAKRTYYSYVFLNSLTLEDATHQLLTILDQLKESENKTEKFSYKIPYTRKELSSLTGLRIETVIRILKRLQSEEVVKILKGRVFY</sequence>
<evidence type="ECO:0000256" key="2">
    <source>
        <dbReference type="ARBA" id="ARBA00023125"/>
    </source>
</evidence>
<dbReference type="InterPro" id="IPR000595">
    <property type="entry name" value="cNMP-bd_dom"/>
</dbReference>
<keyword evidence="1" id="KW-0805">Transcription regulation</keyword>
<accession>A0A381FDR4</accession>
<evidence type="ECO:0000259" key="4">
    <source>
        <dbReference type="PROSITE" id="PS50042"/>
    </source>
</evidence>
<dbReference type="GO" id="GO:0006355">
    <property type="term" value="P:regulation of DNA-templated transcription"/>
    <property type="evidence" value="ECO:0007669"/>
    <property type="project" value="InterPro"/>
</dbReference>
<dbReference type="PROSITE" id="PS50042">
    <property type="entry name" value="CNMP_BINDING_3"/>
    <property type="match status" value="1"/>
</dbReference>
<dbReference type="InterPro" id="IPR036390">
    <property type="entry name" value="WH_DNA-bd_sf"/>
</dbReference>
<evidence type="ECO:0000259" key="5">
    <source>
        <dbReference type="PROSITE" id="PS51063"/>
    </source>
</evidence>
<organism evidence="6 7">
    <name type="scientific">Chryseobacterium indoltheticum</name>
    <dbReference type="NCBI Taxonomy" id="254"/>
    <lineage>
        <taxon>Bacteria</taxon>
        <taxon>Pseudomonadati</taxon>
        <taxon>Bacteroidota</taxon>
        <taxon>Flavobacteriia</taxon>
        <taxon>Flavobacteriales</taxon>
        <taxon>Weeksellaceae</taxon>
        <taxon>Chryseobacterium group</taxon>
        <taxon>Chryseobacterium</taxon>
    </lineage>
</organism>
<name>A0A381FDR4_9FLAO</name>
<gene>
    <name evidence="6" type="primary">crp_5</name>
    <name evidence="6" type="ORF">NCTC13532_00722</name>
</gene>
<dbReference type="AlphaFoldDB" id="A0A381FDR4"/>
<dbReference type="Pfam" id="PF13545">
    <property type="entry name" value="HTH_Crp_2"/>
    <property type="match status" value="1"/>
</dbReference>